<dbReference type="GO" id="GO:0008168">
    <property type="term" value="F:methyltransferase activity"/>
    <property type="evidence" value="ECO:0007669"/>
    <property type="project" value="UniProtKB-KW"/>
</dbReference>
<evidence type="ECO:0000313" key="6">
    <source>
        <dbReference type="Proteomes" id="UP000244089"/>
    </source>
</evidence>
<organism evidence="4 6">
    <name type="scientific">Halanaerobium saccharolyticum</name>
    <dbReference type="NCBI Taxonomy" id="43595"/>
    <lineage>
        <taxon>Bacteria</taxon>
        <taxon>Bacillati</taxon>
        <taxon>Bacillota</taxon>
        <taxon>Clostridia</taxon>
        <taxon>Halanaerobiales</taxon>
        <taxon>Halanaerobiaceae</taxon>
        <taxon>Halanaerobium</taxon>
    </lineage>
</organism>
<comment type="caution">
    <text evidence="4">The sequence shown here is derived from an EMBL/GenBank/DDBJ whole genome shotgun (WGS) entry which is preliminary data.</text>
</comment>
<gene>
    <name evidence="5" type="ORF">C7957_102111</name>
    <name evidence="4" type="ORF">C8C76_10967</name>
</gene>
<evidence type="ECO:0000313" key="5">
    <source>
        <dbReference type="EMBL" id="TDQ04016.1"/>
    </source>
</evidence>
<protein>
    <submittedName>
        <fullName evidence="4">tRNA-Thr(GGU) m(6)t(6)A37 methyltransferase TsaA</fullName>
    </submittedName>
</protein>
<proteinExistence type="inferred from homology"/>
<feature type="domain" description="TsaA-like" evidence="3">
    <location>
        <begin position="3"/>
        <end position="135"/>
    </location>
</feature>
<dbReference type="InterPro" id="IPR036414">
    <property type="entry name" value="YaeB_N_sf"/>
</dbReference>
<dbReference type="Proteomes" id="UP000295176">
    <property type="component" value="Unassembled WGS sequence"/>
</dbReference>
<dbReference type="Gene3D" id="2.40.30.70">
    <property type="entry name" value="YaeB-like"/>
    <property type="match status" value="1"/>
</dbReference>
<keyword evidence="4" id="KW-0489">Methyltransferase</keyword>
<evidence type="ECO:0000256" key="2">
    <source>
        <dbReference type="ARBA" id="ARBA00033753"/>
    </source>
</evidence>
<dbReference type="InterPro" id="IPR040372">
    <property type="entry name" value="YaeB-like"/>
</dbReference>
<dbReference type="EMBL" id="QAXS01000009">
    <property type="protein sequence ID" value="PTV99845.1"/>
    <property type="molecule type" value="Genomic_DNA"/>
</dbReference>
<dbReference type="InterPro" id="IPR036413">
    <property type="entry name" value="YaeB-like_sf"/>
</dbReference>
<dbReference type="EMBL" id="SNXX01000002">
    <property type="protein sequence ID" value="TDQ04016.1"/>
    <property type="molecule type" value="Genomic_DNA"/>
</dbReference>
<comment type="similarity">
    <text evidence="2">Belongs to the tRNA methyltransferase O family.</text>
</comment>
<dbReference type="AlphaFoldDB" id="A0A2T5RL47"/>
<sequence>MELKSIGTIHTPYKNNDAPFQPPQNTEGKEFFIELDEKYLEGLKDLETLKYIYLLYYLDQSQEQTDLTVKTPWSNKEIGLFATRSPNRINSIGLSVVELLKIEANRIYISSLDAFDGTPLLDIKPYMKDLDTKADANHGWLEEEDFKHLQLHIDGEAH</sequence>
<dbReference type="Pfam" id="PF01980">
    <property type="entry name" value="TrmO_N"/>
    <property type="match status" value="1"/>
</dbReference>
<dbReference type="SUPFAM" id="SSF118196">
    <property type="entry name" value="YaeB-like"/>
    <property type="match status" value="1"/>
</dbReference>
<dbReference type="PANTHER" id="PTHR12818:SF0">
    <property type="entry name" value="TRNA (ADENINE(37)-N6)-METHYLTRANSFERASE"/>
    <property type="match status" value="1"/>
</dbReference>
<dbReference type="CDD" id="cd09281">
    <property type="entry name" value="UPF0066"/>
    <property type="match status" value="1"/>
</dbReference>
<reference evidence="4 6" key="1">
    <citation type="submission" date="2018-04" db="EMBL/GenBank/DDBJ databases">
        <title>Subsurface microbial communities from deep shales in Ohio and West Virginia, USA.</title>
        <authorList>
            <person name="Wrighton K."/>
        </authorList>
    </citation>
    <scope>NUCLEOTIDE SEQUENCE [LARGE SCALE GENOMIC DNA]</scope>
    <source>
        <strain evidence="5 7">MSL 7</strain>
        <strain evidence="4 6">WC1</strain>
    </source>
</reference>
<keyword evidence="4" id="KW-0808">Transferase</keyword>
<evidence type="ECO:0000259" key="3">
    <source>
        <dbReference type="PROSITE" id="PS51668"/>
    </source>
</evidence>
<dbReference type="GO" id="GO:0032259">
    <property type="term" value="P:methylation"/>
    <property type="evidence" value="ECO:0007669"/>
    <property type="project" value="UniProtKB-KW"/>
</dbReference>
<dbReference type="RefSeq" id="WP_208108949.1">
    <property type="nucleotide sequence ID" value="NZ_QAXS01000009.1"/>
</dbReference>
<dbReference type="InterPro" id="IPR023370">
    <property type="entry name" value="TrmO-like_N"/>
</dbReference>
<dbReference type="PROSITE" id="PS51668">
    <property type="entry name" value="TSAA_2"/>
    <property type="match status" value="1"/>
</dbReference>
<dbReference type="PANTHER" id="PTHR12818">
    <property type="entry name" value="TRNA (ADENINE(37)-N6)-METHYLTRANSFERASE"/>
    <property type="match status" value="1"/>
</dbReference>
<evidence type="ECO:0000256" key="1">
    <source>
        <dbReference type="ARBA" id="ARBA00022691"/>
    </source>
</evidence>
<dbReference type="Proteomes" id="UP000244089">
    <property type="component" value="Unassembled WGS sequence"/>
</dbReference>
<accession>A0A2T5RL47</accession>
<evidence type="ECO:0000313" key="4">
    <source>
        <dbReference type="EMBL" id="PTV99845.1"/>
    </source>
</evidence>
<keyword evidence="1" id="KW-0949">S-adenosyl-L-methionine</keyword>
<name>A0A2T5RL47_9FIRM</name>
<dbReference type="NCBIfam" id="TIGR00104">
    <property type="entry name" value="tRNA_TsaA"/>
    <property type="match status" value="1"/>
</dbReference>
<evidence type="ECO:0000313" key="7">
    <source>
        <dbReference type="Proteomes" id="UP000295176"/>
    </source>
</evidence>